<proteinExistence type="predicted"/>
<protein>
    <submittedName>
        <fullName evidence="3">Sorbosone dehydrogenase</fullName>
    </submittedName>
</protein>
<organism evidence="3 4">
    <name type="scientific">Methylosinus sporium</name>
    <dbReference type="NCBI Taxonomy" id="428"/>
    <lineage>
        <taxon>Bacteria</taxon>
        <taxon>Pseudomonadati</taxon>
        <taxon>Pseudomonadota</taxon>
        <taxon>Alphaproteobacteria</taxon>
        <taxon>Hyphomicrobiales</taxon>
        <taxon>Methylocystaceae</taxon>
        <taxon>Methylosinus</taxon>
    </lineage>
</organism>
<evidence type="ECO:0000259" key="2">
    <source>
        <dbReference type="Pfam" id="PF07995"/>
    </source>
</evidence>
<name>A0A2U1SUI8_METSR</name>
<sequence length="394" mass="42886">MIRRIALCLCLCSTPTLDAGAEPSPEAETRRIEADLSRIHMPEGFSISLYALVPHARTLAVGRRGAAIFVGTDANRIHVLTPGREGAASVDVFAPDAPFVIPHGLCFDAEGSLFVVEQNRISSFPAAETDWRRLAWKDARGLAPQGGLIPAAEQSANHTTRVCRIGPDGKLYVSLGQPYNVTPRDKLELFDKIGMGGIIRMNRDGSGREVFARGIRNSVGMDFDPSDGTLWFTDNQVDSMGDDTPPGELNRATRPGLHFGFPWYGGGHVRTNEYARDAPPQGVVFPEVEEAPHAADLGMTFYRGSTFPPYYRGGIFSAQHGSWDRTMPVGARVMFTRVGPEGKRGVSEPFAEGWNDGDPQYLGRPVDVAELPDGSLLVTDDQNGAVYRIVYKAP</sequence>
<dbReference type="AlphaFoldDB" id="A0A2U1SUI8"/>
<dbReference type="InterPro" id="IPR011042">
    <property type="entry name" value="6-blade_b-propeller_TolB-like"/>
</dbReference>
<keyword evidence="4" id="KW-1185">Reference proteome</keyword>
<feature type="domain" description="Glucose/Sorbosone dehydrogenase" evidence="2">
    <location>
        <begin position="153"/>
        <end position="316"/>
    </location>
</feature>
<accession>A0A2U1SUI8</accession>
<dbReference type="PANTHER" id="PTHR19328:SF40">
    <property type="entry name" value="BLL0591 PROTEIN"/>
    <property type="match status" value="1"/>
</dbReference>
<evidence type="ECO:0000256" key="1">
    <source>
        <dbReference type="SAM" id="SignalP"/>
    </source>
</evidence>
<dbReference type="Pfam" id="PF07995">
    <property type="entry name" value="GSDH"/>
    <property type="match status" value="1"/>
</dbReference>
<reference evidence="3 4" key="1">
    <citation type="journal article" date="2018" name="Appl. Microbiol. Biotechnol.">
        <title>Co-cultivation of the strictly anaerobic methanogen Methanosarcina barkeri with aerobic methanotrophs in an oxygen-limited membrane bioreactor.</title>
        <authorList>
            <person name="In 't Zandt M.H."/>
            <person name="van den Bosch T.J.M."/>
            <person name="Rijkers R."/>
            <person name="van Kessel M.A.H.J."/>
            <person name="Jetten M.S.M."/>
            <person name="Welte C.U."/>
        </authorList>
    </citation>
    <scope>NUCLEOTIDE SEQUENCE [LARGE SCALE GENOMIC DNA]</scope>
    <source>
        <strain evidence="3 4">DSM 17706</strain>
    </source>
</reference>
<dbReference type="RefSeq" id="WP_108915955.1">
    <property type="nucleotide sequence ID" value="NZ_BGJY01000006.1"/>
</dbReference>
<dbReference type="PANTHER" id="PTHR19328">
    <property type="entry name" value="HEDGEHOG-INTERACTING PROTEIN"/>
    <property type="match status" value="1"/>
</dbReference>
<dbReference type="Proteomes" id="UP000245137">
    <property type="component" value="Unassembled WGS sequence"/>
</dbReference>
<dbReference type="InterPro" id="IPR011041">
    <property type="entry name" value="Quinoprot_gluc/sorb_DH_b-prop"/>
</dbReference>
<dbReference type="OrthoDB" id="9770043at2"/>
<feature type="signal peptide" evidence="1">
    <location>
        <begin position="1"/>
        <end position="19"/>
    </location>
</feature>
<comment type="caution">
    <text evidence="3">The sequence shown here is derived from an EMBL/GenBank/DDBJ whole genome shotgun (WGS) entry which is preliminary data.</text>
</comment>
<dbReference type="SUPFAM" id="SSF50952">
    <property type="entry name" value="Soluble quinoprotein glucose dehydrogenase"/>
    <property type="match status" value="1"/>
</dbReference>
<dbReference type="InterPro" id="IPR012938">
    <property type="entry name" value="Glc/Sorbosone_DH"/>
</dbReference>
<feature type="chain" id="PRO_5015601495" evidence="1">
    <location>
        <begin position="20"/>
        <end position="394"/>
    </location>
</feature>
<evidence type="ECO:0000313" key="4">
    <source>
        <dbReference type="Proteomes" id="UP000245137"/>
    </source>
</evidence>
<evidence type="ECO:0000313" key="3">
    <source>
        <dbReference type="EMBL" id="PWB95283.1"/>
    </source>
</evidence>
<dbReference type="Gene3D" id="2.120.10.30">
    <property type="entry name" value="TolB, C-terminal domain"/>
    <property type="match status" value="1"/>
</dbReference>
<dbReference type="EMBL" id="PUIV01000003">
    <property type="protein sequence ID" value="PWB95283.1"/>
    <property type="molecule type" value="Genomic_DNA"/>
</dbReference>
<keyword evidence="1" id="KW-0732">Signal</keyword>
<gene>
    <name evidence="3" type="ORF">C5689_03865</name>
</gene>